<evidence type="ECO:0000256" key="4">
    <source>
        <dbReference type="ARBA" id="ARBA00023239"/>
    </source>
</evidence>
<dbReference type="GO" id="GO:0004852">
    <property type="term" value="F:uroporphyrinogen-III synthase activity"/>
    <property type="evidence" value="ECO:0007669"/>
    <property type="project" value="UniProtKB-UniRule"/>
</dbReference>
<gene>
    <name evidence="12" type="primary">hemD</name>
    <name evidence="12" type="ordered locus">ACMV_01520</name>
</gene>
<evidence type="ECO:0000256" key="9">
    <source>
        <dbReference type="RuleBase" id="RU366031"/>
    </source>
</evidence>
<dbReference type="Pfam" id="PF02602">
    <property type="entry name" value="HEM4"/>
    <property type="match status" value="1"/>
</dbReference>
<reference evidence="12 13" key="1">
    <citation type="submission" date="2010-12" db="EMBL/GenBank/DDBJ databases">
        <title>Whole genome sequence of Acidiphilium multivorum AIU301.</title>
        <authorList>
            <person name="Narita-Yamada S."/>
            <person name="Nakamura S."/>
            <person name="Ito N."/>
            <person name="Takarada H."/>
            <person name="Katano Y."/>
            <person name="Nakazawa H."/>
            <person name="Hosoyama A."/>
            <person name="Yamada R."/>
            <person name="Fujita N."/>
        </authorList>
    </citation>
    <scope>NUCLEOTIDE SEQUENCE [LARGE SCALE GENOMIC DNA]</scope>
    <source>
        <strain evidence="13">DSM 11245 / JCM 8867 / AIU301</strain>
    </source>
</reference>
<evidence type="ECO:0000256" key="6">
    <source>
        <dbReference type="ARBA" id="ARBA00037589"/>
    </source>
</evidence>
<dbReference type="Proteomes" id="UP000007100">
    <property type="component" value="Chromosome"/>
</dbReference>
<dbReference type="CDD" id="cd06578">
    <property type="entry name" value="HemD"/>
    <property type="match status" value="1"/>
</dbReference>
<dbReference type="PANTHER" id="PTHR38042:SF1">
    <property type="entry name" value="UROPORPHYRINOGEN-III SYNTHASE, CHLOROPLASTIC"/>
    <property type="match status" value="1"/>
</dbReference>
<proteinExistence type="inferred from homology"/>
<dbReference type="InterPro" id="IPR003754">
    <property type="entry name" value="4pyrrol_synth_uPrphyn_synth"/>
</dbReference>
<protein>
    <recommendedName>
        <fullName evidence="7 9">Uroporphyrinogen-III synthase</fullName>
        <ecNumber evidence="3 9">4.2.1.75</ecNumber>
    </recommendedName>
</protein>
<keyword evidence="13" id="KW-1185">Reference proteome</keyword>
<dbReference type="GO" id="GO:0006780">
    <property type="term" value="P:uroporphyrinogen III biosynthetic process"/>
    <property type="evidence" value="ECO:0007669"/>
    <property type="project" value="UniProtKB-UniRule"/>
</dbReference>
<organism evidence="12 13">
    <name type="scientific">Acidiphilium multivorum (strain DSM 11245 / JCM 8867 / NBRC 100883 / AIU 301)</name>
    <dbReference type="NCBI Taxonomy" id="926570"/>
    <lineage>
        <taxon>Bacteria</taxon>
        <taxon>Pseudomonadati</taxon>
        <taxon>Pseudomonadota</taxon>
        <taxon>Alphaproteobacteria</taxon>
        <taxon>Acetobacterales</taxon>
        <taxon>Acidocellaceae</taxon>
        <taxon>Acidiphilium</taxon>
    </lineage>
</organism>
<evidence type="ECO:0000256" key="7">
    <source>
        <dbReference type="ARBA" id="ARBA00040167"/>
    </source>
</evidence>
<keyword evidence="4 9" id="KW-0456">Lyase</keyword>
<dbReference type="KEGG" id="amv:ACMV_01520"/>
<dbReference type="PANTHER" id="PTHR38042">
    <property type="entry name" value="UROPORPHYRINOGEN-III SYNTHASE, CHLOROPLASTIC"/>
    <property type="match status" value="1"/>
</dbReference>
<comment type="function">
    <text evidence="6 9">Catalyzes cyclization of the linear tetrapyrrole, hydroxymethylbilane, to the macrocyclic uroporphyrinogen III.</text>
</comment>
<name>F0J1B7_ACIMA</name>
<dbReference type="GO" id="GO:0006782">
    <property type="term" value="P:protoporphyrinogen IX biosynthetic process"/>
    <property type="evidence" value="ECO:0007669"/>
    <property type="project" value="UniProtKB-UniRule"/>
</dbReference>
<keyword evidence="5 9" id="KW-0627">Porphyrin biosynthesis</keyword>
<comment type="pathway">
    <text evidence="1 9">Porphyrin-containing compound metabolism; protoporphyrin-IX biosynthesis; coproporphyrinogen-III from 5-aminolevulinate: step 3/4.</text>
</comment>
<evidence type="ECO:0000256" key="10">
    <source>
        <dbReference type="SAM" id="MobiDB-lite"/>
    </source>
</evidence>
<evidence type="ECO:0000259" key="11">
    <source>
        <dbReference type="Pfam" id="PF02602"/>
    </source>
</evidence>
<dbReference type="EMBL" id="AP012035">
    <property type="protein sequence ID" value="BAJ79499.1"/>
    <property type="molecule type" value="Genomic_DNA"/>
</dbReference>
<dbReference type="InterPro" id="IPR039793">
    <property type="entry name" value="UROS/Hem4"/>
</dbReference>
<evidence type="ECO:0000256" key="5">
    <source>
        <dbReference type="ARBA" id="ARBA00023244"/>
    </source>
</evidence>
<evidence type="ECO:0000313" key="12">
    <source>
        <dbReference type="EMBL" id="BAJ79499.1"/>
    </source>
</evidence>
<accession>F0J1B7</accession>
<dbReference type="EC" id="4.2.1.75" evidence="3 9"/>
<dbReference type="SUPFAM" id="SSF69618">
    <property type="entry name" value="HemD-like"/>
    <property type="match status" value="1"/>
</dbReference>
<comment type="similarity">
    <text evidence="2 9">Belongs to the uroporphyrinogen-III synthase family.</text>
</comment>
<evidence type="ECO:0000256" key="8">
    <source>
        <dbReference type="ARBA" id="ARBA00048617"/>
    </source>
</evidence>
<dbReference type="Gene3D" id="3.40.50.10090">
    <property type="match status" value="2"/>
</dbReference>
<evidence type="ECO:0000256" key="2">
    <source>
        <dbReference type="ARBA" id="ARBA00008133"/>
    </source>
</evidence>
<sequence length="259" mass="26535">MQRDWGRNSVPRCGATARPTSFLTDTGATEPLTVLVTRPEPGGSATAAALRAAGYVPVLAPCLEIEPLPGALPTLVDGIVIASTQALPGLPPALRAVPLFAVGDATAARARAAGFIDVASAAGTARELAALLGERLAPGARLLLACGAGHSMDLAADLRGRGFRVTRRVVYRSRPARQLDAAAQAALEAGEIDRVMVFSPASARRFVTLITEAGLDGALAGAIAVAISPAAAAPLTRLPFRDIRSAVSPDQDHMITILA</sequence>
<dbReference type="UniPathway" id="UPA00251">
    <property type="reaction ID" value="UER00320"/>
</dbReference>
<dbReference type="InterPro" id="IPR036108">
    <property type="entry name" value="4pyrrol_syn_uPrphyn_synt_sf"/>
</dbReference>
<dbReference type="AlphaFoldDB" id="F0J1B7"/>
<evidence type="ECO:0000313" key="13">
    <source>
        <dbReference type="Proteomes" id="UP000007100"/>
    </source>
</evidence>
<evidence type="ECO:0000256" key="3">
    <source>
        <dbReference type="ARBA" id="ARBA00013109"/>
    </source>
</evidence>
<comment type="catalytic activity">
    <reaction evidence="8 9">
        <text>hydroxymethylbilane = uroporphyrinogen III + H2O</text>
        <dbReference type="Rhea" id="RHEA:18965"/>
        <dbReference type="ChEBI" id="CHEBI:15377"/>
        <dbReference type="ChEBI" id="CHEBI:57308"/>
        <dbReference type="ChEBI" id="CHEBI:57845"/>
        <dbReference type="EC" id="4.2.1.75"/>
    </reaction>
</comment>
<feature type="domain" description="Tetrapyrrole biosynthesis uroporphyrinogen III synthase" evidence="11">
    <location>
        <begin position="45"/>
        <end position="255"/>
    </location>
</feature>
<feature type="region of interest" description="Disordered" evidence="10">
    <location>
        <begin position="1"/>
        <end position="25"/>
    </location>
</feature>
<evidence type="ECO:0000256" key="1">
    <source>
        <dbReference type="ARBA" id="ARBA00004772"/>
    </source>
</evidence>
<dbReference type="HOGENOM" id="CLU_011276_10_1_5"/>